<feature type="region of interest" description="Disordered" evidence="1">
    <location>
        <begin position="126"/>
        <end position="170"/>
    </location>
</feature>
<dbReference type="PANTHER" id="PTHR21131">
    <property type="entry name" value="SERINE-TYPE ENDOPEPTIDASE INHIBITOR"/>
    <property type="match status" value="1"/>
</dbReference>
<sequence>MRFLSFAKMSAALAVVATVLAACVVVEEGPGPRPPRPDRPPEMCTREYAPVCGERRGERQTFGNACMARADGFRIVGQGECRRERPPQQQTACPMIYQPVCGERRGERRTFGNSCSAGAEGFRVVGQGECRGDGRPGGGRPGDGRPGDGRPGDGGGRPGAGGPGGGNQQVACPMIFDPVCARRGNDQRTFGNSCEANSANYRVVRAGSC</sequence>
<dbReference type="PROSITE" id="PS51257">
    <property type="entry name" value="PROKAR_LIPOPROTEIN"/>
    <property type="match status" value="1"/>
</dbReference>
<feature type="chain" id="PRO_5022805397" description="Kazal-like domain-containing protein" evidence="2">
    <location>
        <begin position="22"/>
        <end position="209"/>
    </location>
</feature>
<feature type="compositionally biased region" description="Gly residues" evidence="1">
    <location>
        <begin position="152"/>
        <end position="167"/>
    </location>
</feature>
<dbReference type="InterPro" id="IPR053265">
    <property type="entry name" value="Serpin"/>
</dbReference>
<keyword evidence="2" id="KW-0732">Signal</keyword>
<feature type="compositionally biased region" description="Basic and acidic residues" evidence="1">
    <location>
        <begin position="142"/>
        <end position="151"/>
    </location>
</feature>
<dbReference type="PANTHER" id="PTHR21131:SF0">
    <property type="entry name" value="GEO10195P1-RELATED"/>
    <property type="match status" value="1"/>
</dbReference>
<dbReference type="InterPro" id="IPR002350">
    <property type="entry name" value="Kazal_dom"/>
</dbReference>
<dbReference type="CDD" id="cd00104">
    <property type="entry name" value="KAZAL_FS"/>
    <property type="match status" value="1"/>
</dbReference>
<feature type="domain" description="Kazal-like" evidence="3">
    <location>
        <begin position="75"/>
        <end position="132"/>
    </location>
</feature>
<evidence type="ECO:0000259" key="3">
    <source>
        <dbReference type="PROSITE" id="PS51465"/>
    </source>
</evidence>
<organism evidence="4 5">
    <name type="scientific">Neoaquamicrobium microcysteis</name>
    <dbReference type="NCBI Taxonomy" id="2682781"/>
    <lineage>
        <taxon>Bacteria</taxon>
        <taxon>Pseudomonadati</taxon>
        <taxon>Pseudomonadota</taxon>
        <taxon>Alphaproteobacteria</taxon>
        <taxon>Hyphomicrobiales</taxon>
        <taxon>Phyllobacteriaceae</taxon>
        <taxon>Neoaquamicrobium</taxon>
    </lineage>
</organism>
<reference evidence="4 5" key="1">
    <citation type="submission" date="2019-08" db="EMBL/GenBank/DDBJ databases">
        <authorList>
            <person name="Seo Y.L."/>
        </authorList>
    </citation>
    <scope>NUCLEOTIDE SEQUENCE [LARGE SCALE GENOMIC DNA]</scope>
    <source>
        <strain evidence="4 5">MaA-C15</strain>
    </source>
</reference>
<dbReference type="Pfam" id="PF07648">
    <property type="entry name" value="Kazal_2"/>
    <property type="match status" value="2"/>
</dbReference>
<evidence type="ECO:0000313" key="5">
    <source>
        <dbReference type="Proteomes" id="UP000323258"/>
    </source>
</evidence>
<dbReference type="SUPFAM" id="SSF100895">
    <property type="entry name" value="Kazal-type serine protease inhibitors"/>
    <property type="match status" value="3"/>
</dbReference>
<feature type="signal peptide" evidence="2">
    <location>
        <begin position="1"/>
        <end position="21"/>
    </location>
</feature>
<evidence type="ECO:0000256" key="1">
    <source>
        <dbReference type="SAM" id="MobiDB-lite"/>
    </source>
</evidence>
<evidence type="ECO:0000256" key="2">
    <source>
        <dbReference type="SAM" id="SignalP"/>
    </source>
</evidence>
<dbReference type="InterPro" id="IPR036058">
    <property type="entry name" value="Kazal_dom_sf"/>
</dbReference>
<proteinExistence type="predicted"/>
<dbReference type="OrthoDB" id="9800302at2"/>
<dbReference type="SMART" id="SM00280">
    <property type="entry name" value="KAZAL"/>
    <property type="match status" value="3"/>
</dbReference>
<dbReference type="EMBL" id="VSZS01000068">
    <property type="protein sequence ID" value="TYR29695.1"/>
    <property type="molecule type" value="Genomic_DNA"/>
</dbReference>
<dbReference type="PROSITE" id="PS51465">
    <property type="entry name" value="KAZAL_2"/>
    <property type="match status" value="2"/>
</dbReference>
<dbReference type="RefSeq" id="WP_148917003.1">
    <property type="nucleotide sequence ID" value="NZ_VSZS01000068.1"/>
</dbReference>
<reference evidence="4 5" key="2">
    <citation type="submission" date="2019-09" db="EMBL/GenBank/DDBJ databases">
        <title>Mesorhizobium sp. MaA-C15 isolated from Microcystis aeruginosa.</title>
        <authorList>
            <person name="Jeong S.E."/>
            <person name="Jin H.M."/>
            <person name="Jeon C.O."/>
        </authorList>
    </citation>
    <scope>NUCLEOTIDE SEQUENCE [LARGE SCALE GENOMIC DNA]</scope>
    <source>
        <strain evidence="4 5">MaA-C15</strain>
    </source>
</reference>
<evidence type="ECO:0000313" key="4">
    <source>
        <dbReference type="EMBL" id="TYR29695.1"/>
    </source>
</evidence>
<name>A0A5D4GQU4_9HYPH</name>
<dbReference type="Gene3D" id="3.30.60.30">
    <property type="match status" value="3"/>
</dbReference>
<keyword evidence="5" id="KW-1185">Reference proteome</keyword>
<protein>
    <recommendedName>
        <fullName evidence="3">Kazal-like domain-containing protein</fullName>
    </recommendedName>
</protein>
<dbReference type="AlphaFoldDB" id="A0A5D4GQU4"/>
<dbReference type="Proteomes" id="UP000323258">
    <property type="component" value="Unassembled WGS sequence"/>
</dbReference>
<feature type="domain" description="Kazal-like" evidence="3">
    <location>
        <begin position="160"/>
        <end position="209"/>
    </location>
</feature>
<accession>A0A5D4GQU4</accession>
<comment type="caution">
    <text evidence="4">The sequence shown here is derived from an EMBL/GenBank/DDBJ whole genome shotgun (WGS) entry which is preliminary data.</text>
</comment>
<gene>
    <name evidence="4" type="ORF">FY036_22895</name>
</gene>